<dbReference type="SUPFAM" id="SSF46689">
    <property type="entry name" value="Homeodomain-like"/>
    <property type="match status" value="2"/>
</dbReference>
<dbReference type="InterPro" id="IPR009057">
    <property type="entry name" value="Homeodomain-like_sf"/>
</dbReference>
<dbReference type="InterPro" id="IPR020449">
    <property type="entry name" value="Tscrpt_reg_AraC-type_HTH"/>
</dbReference>
<feature type="domain" description="HTH araC/xylS-type" evidence="4">
    <location>
        <begin position="200"/>
        <end position="298"/>
    </location>
</feature>
<protein>
    <submittedName>
        <fullName evidence="5">AraC family transcriptional regulator</fullName>
    </submittedName>
</protein>
<dbReference type="AlphaFoldDB" id="A0A3E0TMU1"/>
<evidence type="ECO:0000259" key="4">
    <source>
        <dbReference type="PROSITE" id="PS01124"/>
    </source>
</evidence>
<dbReference type="Pfam" id="PF12833">
    <property type="entry name" value="HTH_18"/>
    <property type="match status" value="1"/>
</dbReference>
<dbReference type="EMBL" id="QUOU01000001">
    <property type="protein sequence ID" value="REL25901.1"/>
    <property type="molecule type" value="Genomic_DNA"/>
</dbReference>
<evidence type="ECO:0000256" key="3">
    <source>
        <dbReference type="ARBA" id="ARBA00023163"/>
    </source>
</evidence>
<sequence>MKSQLQFIQADTEQTSDCGNVLDIELSSHQLEWSGVILEKGTSPHFYPQNVYTPYFYFALALDEDLHWQAGEKSSVITLKTAPGNIWINPPNTPFTHTIAEPCYFVILAVEASVFFAHCPLNLDQEKLSFLNNYNVLDDTIKGIMELFLLEVSAQGRNGKVYLKQLLALLSTHYIQHYSNYLDLQNTQQQQSKFDQSHVDKVTDYINAHMGEHISVDDLAELLKCSKFYFLREFKKCTGLTPYQYLMNLRLTKSKDLLSHAQANIADVAQRLGFTDQAHFTRAFKSHFALTPGQFLKTVK</sequence>
<dbReference type="GO" id="GO:0003700">
    <property type="term" value="F:DNA-binding transcription factor activity"/>
    <property type="evidence" value="ECO:0007669"/>
    <property type="project" value="InterPro"/>
</dbReference>
<evidence type="ECO:0000313" key="6">
    <source>
        <dbReference type="Proteomes" id="UP000256478"/>
    </source>
</evidence>
<dbReference type="SMART" id="SM00342">
    <property type="entry name" value="HTH_ARAC"/>
    <property type="match status" value="1"/>
</dbReference>
<gene>
    <name evidence="5" type="ORF">DXX93_04520</name>
</gene>
<evidence type="ECO:0000256" key="2">
    <source>
        <dbReference type="ARBA" id="ARBA00023125"/>
    </source>
</evidence>
<dbReference type="Gene3D" id="1.10.10.60">
    <property type="entry name" value="Homeodomain-like"/>
    <property type="match status" value="2"/>
</dbReference>
<dbReference type="InterPro" id="IPR050204">
    <property type="entry name" value="AraC_XylS_family_regulators"/>
</dbReference>
<comment type="caution">
    <text evidence="5">The sequence shown here is derived from an EMBL/GenBank/DDBJ whole genome shotgun (WGS) entry which is preliminary data.</text>
</comment>
<dbReference type="InterPro" id="IPR018060">
    <property type="entry name" value="HTH_AraC"/>
</dbReference>
<dbReference type="PROSITE" id="PS00041">
    <property type="entry name" value="HTH_ARAC_FAMILY_1"/>
    <property type="match status" value="1"/>
</dbReference>
<dbReference type="GO" id="GO:0043565">
    <property type="term" value="F:sequence-specific DNA binding"/>
    <property type="evidence" value="ECO:0007669"/>
    <property type="project" value="InterPro"/>
</dbReference>
<keyword evidence="2" id="KW-0238">DNA-binding</keyword>
<reference evidence="5 6" key="1">
    <citation type="submission" date="2018-08" db="EMBL/GenBank/DDBJ databases">
        <title>Thalassotalea euphylliae genome.</title>
        <authorList>
            <person name="Summers S."/>
            <person name="Rice S.A."/>
            <person name="Freckelton M.L."/>
            <person name="Nedved B.T."/>
            <person name="Hadfield M.G."/>
        </authorList>
    </citation>
    <scope>NUCLEOTIDE SEQUENCE [LARGE SCALE GENOMIC DNA]</scope>
    <source>
        <strain evidence="5 6">H1</strain>
    </source>
</reference>
<dbReference type="Proteomes" id="UP000256478">
    <property type="component" value="Unassembled WGS sequence"/>
</dbReference>
<evidence type="ECO:0000256" key="1">
    <source>
        <dbReference type="ARBA" id="ARBA00023015"/>
    </source>
</evidence>
<keyword evidence="1" id="KW-0805">Transcription regulation</keyword>
<accession>A0A3E0TMU1</accession>
<organism evidence="5 6">
    <name type="scientific">Thalassotalea euphylliae</name>
    <dbReference type="NCBI Taxonomy" id="1655234"/>
    <lineage>
        <taxon>Bacteria</taxon>
        <taxon>Pseudomonadati</taxon>
        <taxon>Pseudomonadota</taxon>
        <taxon>Gammaproteobacteria</taxon>
        <taxon>Alteromonadales</taxon>
        <taxon>Colwelliaceae</taxon>
        <taxon>Thalassotalea</taxon>
    </lineage>
</organism>
<name>A0A3E0TMU1_9GAMM</name>
<dbReference type="PANTHER" id="PTHR46796">
    <property type="entry name" value="HTH-TYPE TRANSCRIPTIONAL ACTIVATOR RHAS-RELATED"/>
    <property type="match status" value="1"/>
</dbReference>
<evidence type="ECO:0000313" key="5">
    <source>
        <dbReference type="EMBL" id="REL25901.1"/>
    </source>
</evidence>
<dbReference type="PRINTS" id="PR00032">
    <property type="entry name" value="HTHARAC"/>
</dbReference>
<proteinExistence type="predicted"/>
<dbReference type="RefSeq" id="WP_116007024.1">
    <property type="nucleotide sequence ID" value="NZ_QUOU01000001.1"/>
</dbReference>
<dbReference type="InterPro" id="IPR018062">
    <property type="entry name" value="HTH_AraC-typ_CS"/>
</dbReference>
<dbReference type="OrthoDB" id="9809338at2"/>
<keyword evidence="3" id="KW-0804">Transcription</keyword>
<dbReference type="PROSITE" id="PS01124">
    <property type="entry name" value="HTH_ARAC_FAMILY_2"/>
    <property type="match status" value="1"/>
</dbReference>